<accession>U5HCZ0</accession>
<proteinExistence type="predicted"/>
<dbReference type="AlphaFoldDB" id="U5HCZ0"/>
<dbReference type="EnsemblFungi" id="MVLG_05013T0">
    <property type="protein sequence ID" value="MVLG_05013T0"/>
    <property type="gene ID" value="MVLG_05013"/>
</dbReference>
<evidence type="ECO:0000313" key="2">
    <source>
        <dbReference type="EMBL" id="KDE04542.1"/>
    </source>
</evidence>
<dbReference type="OrthoDB" id="10556229at2759"/>
<organism evidence="2">
    <name type="scientific">Microbotryum lychnidis-dioicae (strain p1A1 Lamole / MvSl-1064)</name>
    <name type="common">Anther smut fungus</name>
    <dbReference type="NCBI Taxonomy" id="683840"/>
    <lineage>
        <taxon>Eukaryota</taxon>
        <taxon>Fungi</taxon>
        <taxon>Dikarya</taxon>
        <taxon>Basidiomycota</taxon>
        <taxon>Pucciniomycotina</taxon>
        <taxon>Microbotryomycetes</taxon>
        <taxon>Microbotryales</taxon>
        <taxon>Microbotryaceae</taxon>
        <taxon>Microbotryum</taxon>
    </lineage>
</organism>
<evidence type="ECO:0000313" key="3">
    <source>
        <dbReference type="EnsemblFungi" id="MVLG_05013T0"/>
    </source>
</evidence>
<evidence type="ECO:0000313" key="4">
    <source>
        <dbReference type="Proteomes" id="UP000017200"/>
    </source>
</evidence>
<dbReference type="STRING" id="683840.U5HCZ0"/>
<evidence type="ECO:0000256" key="1">
    <source>
        <dbReference type="SAM" id="MobiDB-lite"/>
    </source>
</evidence>
<dbReference type="HOGENOM" id="CLU_2869348_0_0_1"/>
<dbReference type="Proteomes" id="UP000017200">
    <property type="component" value="Unassembled WGS sequence"/>
</dbReference>
<reference evidence="2" key="2">
    <citation type="submission" date="2010-11" db="EMBL/GenBank/DDBJ databases">
        <authorList>
            <consortium name="The Broad Institute Genome Sequencing Platform"/>
            <person name="Earl A."/>
            <person name="Ward D."/>
            <person name="Feldgarden M."/>
            <person name="Gevers D."/>
            <person name="Butler R."/>
            <person name="Young S.K."/>
            <person name="Zeng Q."/>
            <person name="Gargeya S."/>
            <person name="Fitzgerald M."/>
            <person name="Haas B."/>
            <person name="Abouelleil A."/>
            <person name="Alvarado L."/>
            <person name="Arachchi H.M."/>
            <person name="Berlin A."/>
            <person name="Brown A."/>
            <person name="Chapman S.B."/>
            <person name="Chen Z."/>
            <person name="Dunbar C."/>
            <person name="Freedman E."/>
            <person name="Gearin G."/>
            <person name="Gellesch M."/>
            <person name="Goldberg J."/>
            <person name="Griggs A."/>
            <person name="Gujja S."/>
            <person name="Heilman E."/>
            <person name="Heiman D."/>
            <person name="Howarth C."/>
            <person name="Larson L."/>
            <person name="Lui A."/>
            <person name="MacDonald P.J.P."/>
            <person name="Mehta T."/>
            <person name="Montmayeur A."/>
            <person name="Murphy C."/>
            <person name="Neiman D."/>
            <person name="Pearson M."/>
            <person name="Priest M."/>
            <person name="Roberts A."/>
            <person name="Saif S."/>
            <person name="Shea T."/>
            <person name="Shenoy N."/>
            <person name="Sisk P."/>
            <person name="Stolte C."/>
            <person name="Sykes S."/>
            <person name="White J."/>
            <person name="Yandava C."/>
            <person name="Wortman J."/>
            <person name="Nusbaum C."/>
            <person name="Birren B."/>
        </authorList>
    </citation>
    <scope>NUCLEOTIDE SEQUENCE</scope>
    <source>
        <strain evidence="2">P1A1 Lamole</strain>
    </source>
</reference>
<reference evidence="3" key="4">
    <citation type="submission" date="2015-06" db="UniProtKB">
        <authorList>
            <consortium name="EnsemblFungi"/>
        </authorList>
    </citation>
    <scope>IDENTIFICATION</scope>
</reference>
<dbReference type="InParanoid" id="U5HCZ0"/>
<sequence>MDSRKPPGNTQPGDCVGYSSDDAEEVSQHLSKFQDRESNSLALLVPLIPDYHSMILPLFVFASL</sequence>
<protein>
    <submittedName>
        <fullName evidence="2 3">Uncharacterized protein</fullName>
    </submittedName>
</protein>
<name>U5HCZ0_USTV1</name>
<dbReference type="EMBL" id="AEIJ01000500">
    <property type="status" value="NOT_ANNOTATED_CDS"/>
    <property type="molecule type" value="Genomic_DNA"/>
</dbReference>
<gene>
    <name evidence="2" type="ORF">MVLG_05013</name>
</gene>
<keyword evidence="4" id="KW-1185">Reference proteome</keyword>
<feature type="region of interest" description="Disordered" evidence="1">
    <location>
        <begin position="1"/>
        <end position="22"/>
    </location>
</feature>
<reference evidence="4" key="1">
    <citation type="submission" date="2010-11" db="EMBL/GenBank/DDBJ databases">
        <title>The genome sequence of Microbotryum violaceum strain p1A1 Lamole.</title>
        <authorList>
            <person name="Cuomo C."/>
            <person name="Perlin M."/>
            <person name="Young S.K."/>
            <person name="Zeng Q."/>
            <person name="Gargeya S."/>
            <person name="Alvarado L."/>
            <person name="Berlin A."/>
            <person name="Chapman S.B."/>
            <person name="Chen Z."/>
            <person name="Freedman E."/>
            <person name="Gellesch M."/>
            <person name="Goldberg J."/>
            <person name="Griggs A."/>
            <person name="Gujja S."/>
            <person name="Heilman E."/>
            <person name="Heiman D."/>
            <person name="Howarth C."/>
            <person name="Mehta T."/>
            <person name="Neiman D."/>
            <person name="Pearson M."/>
            <person name="Roberts A."/>
            <person name="Saif S."/>
            <person name="Shea T."/>
            <person name="Shenoy N."/>
            <person name="Sisk P."/>
            <person name="Stolte C."/>
            <person name="Sykes S."/>
            <person name="White J."/>
            <person name="Yandava C."/>
            <person name="Haas B."/>
            <person name="Nusbaum C."/>
            <person name="Birren B."/>
        </authorList>
    </citation>
    <scope>NUCLEOTIDE SEQUENCE [LARGE SCALE GENOMIC DNA]</scope>
    <source>
        <strain evidence="4">p1A1 Lamole</strain>
    </source>
</reference>
<dbReference type="EMBL" id="GL541704">
    <property type="protein sequence ID" value="KDE04542.1"/>
    <property type="molecule type" value="Genomic_DNA"/>
</dbReference>
<reference evidence="2 4" key="3">
    <citation type="journal article" date="2015" name="BMC Genomics">
        <title>Sex and parasites: genomic and transcriptomic analysis of Microbotryum lychnidis-dioicae, the biotrophic and plant-castrating anther smut fungus.</title>
        <authorList>
            <person name="Perlin M.H."/>
            <person name="Amselem J."/>
            <person name="Fontanillas E."/>
            <person name="Toh S.S."/>
            <person name="Chen Z."/>
            <person name="Goldberg J."/>
            <person name="Duplessis S."/>
            <person name="Henrissat B."/>
            <person name="Young S."/>
            <person name="Zeng Q."/>
            <person name="Aguileta G."/>
            <person name="Petit E."/>
            <person name="Badouin H."/>
            <person name="Andrews J."/>
            <person name="Razeeq D."/>
            <person name="Gabaldon T."/>
            <person name="Quesneville H."/>
            <person name="Giraud T."/>
            <person name="Hood M.E."/>
            <person name="Schultz D.J."/>
            <person name="Cuomo C.A."/>
        </authorList>
    </citation>
    <scope>NUCLEOTIDE SEQUENCE [LARGE SCALE GENOMIC DNA]</scope>
    <source>
        <strain evidence="4">p1A1 Lamole</strain>
        <strain evidence="2">P1A1 Lamole</strain>
    </source>
</reference>